<feature type="non-terminal residue" evidence="1">
    <location>
        <position position="57"/>
    </location>
</feature>
<gene>
    <name evidence="1" type="primary">Nfu_g_1_025672</name>
</gene>
<sequence length="57" mass="6544">RDIAPWPSNVVTSSPGGDRSAKELFFIHILQKNRYSPKILVSRRSDQLGELNWKSFT</sequence>
<feature type="non-terminal residue" evidence="1">
    <location>
        <position position="1"/>
    </location>
</feature>
<protein>
    <submittedName>
        <fullName evidence="1">Uncharacterized protein</fullName>
    </submittedName>
</protein>
<dbReference type="EMBL" id="HADW01018085">
    <property type="protein sequence ID" value="SBP19485.1"/>
    <property type="molecule type" value="Transcribed_RNA"/>
</dbReference>
<reference evidence="1" key="2">
    <citation type="submission" date="2016-06" db="EMBL/GenBank/DDBJ databases">
        <title>The genome of a short-lived fish provides insights into sex chromosome evolution and the genetic control of aging.</title>
        <authorList>
            <person name="Reichwald K."/>
            <person name="Felder M."/>
            <person name="Petzold A."/>
            <person name="Koch P."/>
            <person name="Groth M."/>
            <person name="Platzer M."/>
        </authorList>
    </citation>
    <scope>NUCLEOTIDE SEQUENCE</scope>
    <source>
        <tissue evidence="1">Brain</tissue>
    </source>
</reference>
<organism evidence="1">
    <name type="scientific">Iconisemion striatum</name>
    <dbReference type="NCBI Taxonomy" id="60296"/>
    <lineage>
        <taxon>Eukaryota</taxon>
        <taxon>Metazoa</taxon>
        <taxon>Chordata</taxon>
        <taxon>Craniata</taxon>
        <taxon>Vertebrata</taxon>
        <taxon>Euteleostomi</taxon>
        <taxon>Actinopterygii</taxon>
        <taxon>Neopterygii</taxon>
        <taxon>Teleostei</taxon>
        <taxon>Neoteleostei</taxon>
        <taxon>Acanthomorphata</taxon>
        <taxon>Ovalentaria</taxon>
        <taxon>Atherinomorphae</taxon>
        <taxon>Cyprinodontiformes</taxon>
        <taxon>Nothobranchiidae</taxon>
        <taxon>Iconisemion</taxon>
    </lineage>
</organism>
<evidence type="ECO:0000313" key="1">
    <source>
        <dbReference type="EMBL" id="SBP19485.1"/>
    </source>
</evidence>
<dbReference type="AlphaFoldDB" id="A0A1A7XNU3"/>
<accession>A0A1A7XNU3</accession>
<name>A0A1A7XNU3_9TELE</name>
<reference evidence="1" key="1">
    <citation type="submission" date="2016-05" db="EMBL/GenBank/DDBJ databases">
        <authorList>
            <person name="Lavstsen T."/>
            <person name="Jespersen J.S."/>
        </authorList>
    </citation>
    <scope>NUCLEOTIDE SEQUENCE</scope>
    <source>
        <tissue evidence="1">Brain</tissue>
    </source>
</reference>
<proteinExistence type="predicted"/>